<sequence>MATDWTDERVGEDWAARTTADRATRRSVIRRPLKSGIEAAESALGGRLGGWSGGRQGGEIAQLRICHEGYSTERTTGPANGLVIWTSERTELRGEFEAEDGSDCPSRLSSRVVVGQAPEAYRELPPPSHTTGNDEQERGKGEGGRTRRLPEASSPVADGWRQVESAGGSSAKQDGSGVAAELAAELAAHTQLDEELNGRDDERARIFVATVRPAMAAAKYVRQSGGGDDAGERHGTEEGGGTADDDAEQRRGSEEGGDPATDVDALVAEDVAMLDSAAIVTSLAAIRLARRREQRMAKQQRAARAQQRRMALPICGAQEVDVVVAVMDDERRARREQQYREARDELARRQPEPNVERSRDDGDERAQVRLTQRRREPTDGETAFGVLAEDGLPTATMDVEGKRLPVKLDSGARYSVAGTDWMMRGERVSRRAPVDVVEGIGGFVLKVMGVWTFDMRNAFGKSGDASQRRRRVTKRRFVADRSTADSSSEETARGGGTNGESEGADGGVGDDAEAGERGDGGGEVVEVHDENGCGDGKDNEEDAGKPTETVTVPEVPEMTTGATEPMFLTQERPTTTTTEATTTAATRGRTDPTVAARGEATLDEDEETAPAEPTLQVTDKEIADAQQHSKLVQQLLKDGIYQGMKIGRAA</sequence>
<dbReference type="Proteomes" id="UP000486351">
    <property type="component" value="Unassembled WGS sequence"/>
</dbReference>
<evidence type="ECO:0000313" key="3">
    <source>
        <dbReference type="Proteomes" id="UP000486351"/>
    </source>
</evidence>
<evidence type="ECO:0000256" key="1">
    <source>
        <dbReference type="SAM" id="MobiDB-lite"/>
    </source>
</evidence>
<feature type="compositionally biased region" description="Low complexity" evidence="1">
    <location>
        <begin position="569"/>
        <end position="593"/>
    </location>
</feature>
<name>A0A6G0SFN6_9STRA</name>
<feature type="region of interest" description="Disordered" evidence="1">
    <location>
        <begin position="335"/>
        <end position="381"/>
    </location>
</feature>
<feature type="compositionally biased region" description="Low complexity" evidence="1">
    <location>
        <begin position="546"/>
        <end position="557"/>
    </location>
</feature>
<comment type="caution">
    <text evidence="2">The sequence shown here is derived from an EMBL/GenBank/DDBJ whole genome shotgun (WGS) entry which is preliminary data.</text>
</comment>
<feature type="compositionally biased region" description="Basic and acidic residues" evidence="1">
    <location>
        <begin position="335"/>
        <end position="378"/>
    </location>
</feature>
<feature type="compositionally biased region" description="Gly residues" evidence="1">
    <location>
        <begin position="493"/>
        <end position="507"/>
    </location>
</feature>
<feature type="compositionally biased region" description="Basic and acidic residues" evidence="1">
    <location>
        <begin position="135"/>
        <end position="150"/>
    </location>
</feature>
<accession>A0A6G0SFN6</accession>
<dbReference type="EMBL" id="QXFY01000086">
    <property type="protein sequence ID" value="KAE9357873.1"/>
    <property type="molecule type" value="Genomic_DNA"/>
</dbReference>
<feature type="region of interest" description="Disordered" evidence="1">
    <location>
        <begin position="221"/>
        <end position="261"/>
    </location>
</feature>
<protein>
    <submittedName>
        <fullName evidence="2">Uncharacterized protein</fullName>
    </submittedName>
</protein>
<evidence type="ECO:0000313" key="2">
    <source>
        <dbReference type="EMBL" id="KAE9357873.1"/>
    </source>
</evidence>
<feature type="region of interest" description="Disordered" evidence="1">
    <location>
        <begin position="458"/>
        <end position="594"/>
    </location>
</feature>
<feature type="compositionally biased region" description="Basic and acidic residues" evidence="1">
    <location>
        <begin position="514"/>
        <end position="545"/>
    </location>
</feature>
<feature type="region of interest" description="Disordered" evidence="1">
    <location>
        <begin position="1"/>
        <end position="22"/>
    </location>
</feature>
<feature type="region of interest" description="Disordered" evidence="1">
    <location>
        <begin position="118"/>
        <end position="177"/>
    </location>
</feature>
<proteinExistence type="predicted"/>
<reference evidence="2 3" key="1">
    <citation type="submission" date="2018-09" db="EMBL/GenBank/DDBJ databases">
        <title>Genomic investigation of the strawberry pathogen Phytophthora fragariae indicates pathogenicity is determined by transcriptional variation in three key races.</title>
        <authorList>
            <person name="Adams T.M."/>
            <person name="Armitage A.D."/>
            <person name="Sobczyk M.K."/>
            <person name="Bates H.J."/>
            <person name="Dunwell J.M."/>
            <person name="Nellist C.F."/>
            <person name="Harrison R.J."/>
        </authorList>
    </citation>
    <scope>NUCLEOTIDE SEQUENCE [LARGE SCALE GENOMIC DNA]</scope>
    <source>
        <strain evidence="2 3">NOV-77</strain>
    </source>
</reference>
<gene>
    <name evidence="2" type="ORF">PF008_g2940</name>
</gene>
<organism evidence="2 3">
    <name type="scientific">Phytophthora fragariae</name>
    <dbReference type="NCBI Taxonomy" id="53985"/>
    <lineage>
        <taxon>Eukaryota</taxon>
        <taxon>Sar</taxon>
        <taxon>Stramenopiles</taxon>
        <taxon>Oomycota</taxon>
        <taxon>Peronosporomycetes</taxon>
        <taxon>Peronosporales</taxon>
        <taxon>Peronosporaceae</taxon>
        <taxon>Phytophthora</taxon>
    </lineage>
</organism>
<dbReference type="AlphaFoldDB" id="A0A6G0SFN6"/>